<dbReference type="EMBL" id="CAJJDN010000083">
    <property type="protein sequence ID" value="CAD8105121.1"/>
    <property type="molecule type" value="Genomic_DNA"/>
</dbReference>
<dbReference type="Proteomes" id="UP000692954">
    <property type="component" value="Unassembled WGS sequence"/>
</dbReference>
<organism evidence="2 3">
    <name type="scientific">Paramecium sonneborni</name>
    <dbReference type="NCBI Taxonomy" id="65129"/>
    <lineage>
        <taxon>Eukaryota</taxon>
        <taxon>Sar</taxon>
        <taxon>Alveolata</taxon>
        <taxon>Ciliophora</taxon>
        <taxon>Intramacronucleata</taxon>
        <taxon>Oligohymenophorea</taxon>
        <taxon>Peniculida</taxon>
        <taxon>Parameciidae</taxon>
        <taxon>Paramecium</taxon>
    </lineage>
</organism>
<evidence type="ECO:0000256" key="1">
    <source>
        <dbReference type="PROSITE-ProRule" id="PRU00221"/>
    </source>
</evidence>
<evidence type="ECO:0000313" key="2">
    <source>
        <dbReference type="EMBL" id="CAD8105121.1"/>
    </source>
</evidence>
<dbReference type="SMART" id="SM00320">
    <property type="entry name" value="WD40"/>
    <property type="match status" value="4"/>
</dbReference>
<reference evidence="2" key="1">
    <citation type="submission" date="2021-01" db="EMBL/GenBank/DDBJ databases">
        <authorList>
            <consortium name="Genoscope - CEA"/>
            <person name="William W."/>
        </authorList>
    </citation>
    <scope>NUCLEOTIDE SEQUENCE</scope>
</reference>
<comment type="caution">
    <text evidence="2">The sequence shown here is derived from an EMBL/GenBank/DDBJ whole genome shotgun (WGS) entry which is preliminary data.</text>
</comment>
<feature type="repeat" description="WD" evidence="1">
    <location>
        <begin position="112"/>
        <end position="145"/>
    </location>
</feature>
<dbReference type="AlphaFoldDB" id="A0A8S1PQ17"/>
<dbReference type="GO" id="GO:0016226">
    <property type="term" value="P:iron-sulfur cluster assembly"/>
    <property type="evidence" value="ECO:0007669"/>
    <property type="project" value="TreeGrafter"/>
</dbReference>
<feature type="repeat" description="WD" evidence="1">
    <location>
        <begin position="67"/>
        <end position="99"/>
    </location>
</feature>
<keyword evidence="3" id="KW-1185">Reference proteome</keyword>
<dbReference type="PANTHER" id="PTHR19920">
    <property type="entry name" value="WD40 PROTEIN CIAO1"/>
    <property type="match status" value="1"/>
</dbReference>
<name>A0A8S1PQ17_9CILI</name>
<protein>
    <submittedName>
        <fullName evidence="2">Uncharacterized protein</fullName>
    </submittedName>
</protein>
<gene>
    <name evidence="2" type="ORF">PSON_ATCC_30995.1.T0830199</name>
</gene>
<dbReference type="PROSITE" id="PS50082">
    <property type="entry name" value="WD_REPEATS_2"/>
    <property type="match status" value="2"/>
</dbReference>
<dbReference type="OrthoDB" id="284782at2759"/>
<dbReference type="PROSITE" id="PS50294">
    <property type="entry name" value="WD_REPEATS_REGION"/>
    <property type="match status" value="2"/>
</dbReference>
<dbReference type="PANTHER" id="PTHR19920:SF0">
    <property type="entry name" value="CYTOSOLIC IRON-SULFUR PROTEIN ASSEMBLY PROTEIN CIAO1-RELATED"/>
    <property type="match status" value="1"/>
</dbReference>
<accession>A0A8S1PQ17</accession>
<dbReference type="InterPro" id="IPR001680">
    <property type="entry name" value="WD40_rpt"/>
</dbReference>
<proteinExistence type="predicted"/>
<dbReference type="Pfam" id="PF00400">
    <property type="entry name" value="WD40"/>
    <property type="match status" value="3"/>
</dbReference>
<dbReference type="GO" id="GO:0097361">
    <property type="term" value="C:cytosolic [4Fe-4S] assembly targeting complex"/>
    <property type="evidence" value="ECO:0007669"/>
    <property type="project" value="TreeGrafter"/>
</dbReference>
<keyword evidence="1" id="KW-0853">WD repeat</keyword>
<evidence type="ECO:0000313" key="3">
    <source>
        <dbReference type="Proteomes" id="UP000692954"/>
    </source>
</evidence>
<sequence length="352" mass="40835">MIQNKGEKKDKIQQPMYELLSQLTYKQEQWCYAMSLNHNRTLLASAANQDIKIFQFADGFIKQVQQLRGHSYFITTLNILRSRQHLISSSEDSTIIIWSTNLLQNPKYLVKLKGHKSYVNCLVVHPINENLIVSGSDDKTIKFWSNYNSSKQLIDHSGQKTWFCSQTINEHISIVHGLSINRSGNKLLSCGNDNIILLLSISNKQKWEVCQKIKVDKQGFRISFITDNLFAFQLWGRKFLHIYSISQSGQCIKQKEIVVKGEGMTCMNYFPQIYNSAKQILISKNRQNINIISFKFSAQSNTWSCELEQNIDFGDFRIFGTMSDDGEFLITWDQNSQSIQIRRFRQKIGKKD</sequence>